<sequence>MNLLVIIEDKFKDVELVTPLTIFKTSRQFNKIDFFNPNLKIATGSDGFAKIENILNNIDINDYDLIFIPGGSGAQSLRKNQESLKIIKEHFNSGKGIIAVCDAPNVLSENKIITNESFSGYPTNWSVDFRKENWIDQLVTSENKKLITGNSPFSSTKLAFYALIHLFGYQVALSTYKIFAGKPNAKEIIL</sequence>
<dbReference type="AlphaFoldDB" id="A0A449APW6"/>
<protein>
    <submittedName>
        <fullName evidence="2">Monophosphate biosynthesis</fullName>
    </submittedName>
</protein>
<dbReference type="InterPro" id="IPR002818">
    <property type="entry name" value="DJ-1/PfpI"/>
</dbReference>
<gene>
    <name evidence="2" type="primary">yhbO</name>
    <name evidence="2" type="ORF">NCTC10146_00017</name>
</gene>
<dbReference type="RefSeq" id="WP_004794148.1">
    <property type="nucleotide sequence ID" value="NZ_LR215010.1"/>
</dbReference>
<dbReference type="Gene3D" id="3.40.50.880">
    <property type="match status" value="1"/>
</dbReference>
<evidence type="ECO:0000313" key="2">
    <source>
        <dbReference type="EMBL" id="VEU68573.1"/>
    </source>
</evidence>
<accession>A0A449APW6</accession>
<dbReference type="InterPro" id="IPR029062">
    <property type="entry name" value="Class_I_gatase-like"/>
</dbReference>
<name>A0A449APW6_9BACT</name>
<evidence type="ECO:0000313" key="3">
    <source>
        <dbReference type="Proteomes" id="UP000290495"/>
    </source>
</evidence>
<evidence type="ECO:0000259" key="1">
    <source>
        <dbReference type="Pfam" id="PF01965"/>
    </source>
</evidence>
<feature type="domain" description="DJ-1/PfpI" evidence="1">
    <location>
        <begin position="3"/>
        <end position="159"/>
    </location>
</feature>
<dbReference type="InterPro" id="IPR050325">
    <property type="entry name" value="Prot/Nucl_acid_deglycase"/>
</dbReference>
<dbReference type="GO" id="GO:0005737">
    <property type="term" value="C:cytoplasm"/>
    <property type="evidence" value="ECO:0007669"/>
    <property type="project" value="TreeGrafter"/>
</dbReference>
<organism evidence="2 3">
    <name type="scientific">Mycoplasmopsis canis</name>
    <dbReference type="NCBI Taxonomy" id="29555"/>
    <lineage>
        <taxon>Bacteria</taxon>
        <taxon>Bacillati</taxon>
        <taxon>Mycoplasmatota</taxon>
        <taxon>Mycoplasmoidales</taxon>
        <taxon>Metamycoplasmataceae</taxon>
        <taxon>Mycoplasmopsis</taxon>
    </lineage>
</organism>
<dbReference type="Proteomes" id="UP000290495">
    <property type="component" value="Chromosome"/>
</dbReference>
<proteinExistence type="predicted"/>
<dbReference type="PANTHER" id="PTHR48094">
    <property type="entry name" value="PROTEIN/NUCLEIC ACID DEGLYCASE DJ-1-RELATED"/>
    <property type="match status" value="1"/>
</dbReference>
<dbReference type="SUPFAM" id="SSF52317">
    <property type="entry name" value="Class I glutamine amidotransferase-like"/>
    <property type="match status" value="1"/>
</dbReference>
<dbReference type="EMBL" id="LR215010">
    <property type="protein sequence ID" value="VEU68573.1"/>
    <property type="molecule type" value="Genomic_DNA"/>
</dbReference>
<reference evidence="2 3" key="1">
    <citation type="submission" date="2019-01" db="EMBL/GenBank/DDBJ databases">
        <authorList>
            <consortium name="Pathogen Informatics"/>
        </authorList>
    </citation>
    <scope>NUCLEOTIDE SEQUENCE [LARGE SCALE GENOMIC DNA]</scope>
    <source>
        <strain evidence="2 3">NCTC10146</strain>
    </source>
</reference>
<dbReference type="Pfam" id="PF01965">
    <property type="entry name" value="DJ-1_PfpI"/>
    <property type="match status" value="1"/>
</dbReference>